<accession>A0A9P4HZF6</accession>
<dbReference type="Pfam" id="PF17683">
    <property type="entry name" value="TFIIF_beta_N"/>
    <property type="match status" value="1"/>
</dbReference>
<name>A0A9P4HZF6_9PEZI</name>
<evidence type="ECO:0000256" key="8">
    <source>
        <dbReference type="ARBA" id="ARBA00081473"/>
    </source>
</evidence>
<proteinExistence type="inferred from homology"/>
<dbReference type="GO" id="GO:0005674">
    <property type="term" value="C:transcription factor TFIIF complex"/>
    <property type="evidence" value="ECO:0007669"/>
    <property type="project" value="InterPro"/>
</dbReference>
<evidence type="ECO:0000256" key="6">
    <source>
        <dbReference type="ARBA" id="ARBA00023163"/>
    </source>
</evidence>
<comment type="similarity">
    <text evidence="2">Belongs to the TFIIF beta subunit family.</text>
</comment>
<dbReference type="GO" id="GO:0003677">
    <property type="term" value="F:DNA binding"/>
    <property type="evidence" value="ECO:0007669"/>
    <property type="project" value="UniProtKB-KW"/>
</dbReference>
<gene>
    <name evidence="13" type="ORF">K490DRAFT_65048</name>
</gene>
<evidence type="ECO:0000256" key="9">
    <source>
        <dbReference type="ARBA" id="ARBA00081863"/>
    </source>
</evidence>
<dbReference type="OrthoDB" id="26094at2759"/>
<feature type="region of interest" description="Disordered" evidence="10">
    <location>
        <begin position="1"/>
        <end position="23"/>
    </location>
</feature>
<dbReference type="PANTHER" id="PTHR10445:SF0">
    <property type="entry name" value="GENERAL TRANSCRIPTION FACTOR IIF SUBUNIT 2"/>
    <property type="match status" value="1"/>
</dbReference>
<dbReference type="Proteomes" id="UP000799776">
    <property type="component" value="Unassembled WGS sequence"/>
</dbReference>
<dbReference type="InterPro" id="IPR003196">
    <property type="entry name" value="TFIIF_beta"/>
</dbReference>
<evidence type="ECO:0000259" key="12">
    <source>
        <dbReference type="Pfam" id="PF17683"/>
    </source>
</evidence>
<comment type="caution">
    <text evidence="13">The sequence shown here is derived from an EMBL/GenBank/DDBJ whole genome shotgun (WGS) entry which is preliminary data.</text>
</comment>
<feature type="domain" description="TFIIF beta subunit HTH" evidence="11">
    <location>
        <begin position="249"/>
        <end position="309"/>
    </location>
</feature>
<evidence type="ECO:0000256" key="3">
    <source>
        <dbReference type="ARBA" id="ARBA00021453"/>
    </source>
</evidence>
<evidence type="ECO:0000256" key="5">
    <source>
        <dbReference type="ARBA" id="ARBA00023125"/>
    </source>
</evidence>
<dbReference type="InterPro" id="IPR011039">
    <property type="entry name" value="TFIIF_interaction"/>
</dbReference>
<dbReference type="InterPro" id="IPR036390">
    <property type="entry name" value="WH_DNA-bd_sf"/>
</dbReference>
<sequence>MTANGMKMEYEPQIKPDPEVGSPGGYMDDDVYEDTGELTIPGDFGSSPMWLTRVPKWLWTVLNKIEDDDEIELGKMQMWEENGQRKHKLNLHKNSYFEALPKEYEVHMIHPTDVSNNTFVFSEKDLEGYQTNAYRRNRHNMPPNRNTTEGGRIDKSQRRGKKPIPKNTALAAKSSLEINAFPVENAELAAYRAGQLRKAERATSKLHIEEDFNRLNQLYNKATTTAFEGIPMAGHNAAAKAKNQDNKYARIPENELMDMLSRLFREYRYWSMKSLKERTKQPEQYLRETLSKIAVLIRAGPFANHWTLETGTDLSGVDFEALANMKDEAAPQGPGGSDDDDDEDEEMEDVV</sequence>
<keyword evidence="6" id="KW-0804">Transcription</keyword>
<dbReference type="FunFam" id="1.10.10.10:FF:000035">
    <property type="entry name" value="General transcription factor IIF subunit 2"/>
    <property type="match status" value="1"/>
</dbReference>
<organism evidence="13 14">
    <name type="scientific">Saccharata proteae CBS 121410</name>
    <dbReference type="NCBI Taxonomy" id="1314787"/>
    <lineage>
        <taxon>Eukaryota</taxon>
        <taxon>Fungi</taxon>
        <taxon>Dikarya</taxon>
        <taxon>Ascomycota</taxon>
        <taxon>Pezizomycotina</taxon>
        <taxon>Dothideomycetes</taxon>
        <taxon>Dothideomycetes incertae sedis</taxon>
        <taxon>Botryosphaeriales</taxon>
        <taxon>Saccharataceae</taxon>
        <taxon>Saccharata</taxon>
    </lineage>
</organism>
<dbReference type="Pfam" id="PF02270">
    <property type="entry name" value="TFIIF_beta"/>
    <property type="match status" value="1"/>
</dbReference>
<evidence type="ECO:0000256" key="4">
    <source>
        <dbReference type="ARBA" id="ARBA00023015"/>
    </source>
</evidence>
<dbReference type="SUPFAM" id="SSF46785">
    <property type="entry name" value="Winged helix' DNA-binding domain"/>
    <property type="match status" value="1"/>
</dbReference>
<dbReference type="PANTHER" id="PTHR10445">
    <property type="entry name" value="GENERAL TRANSCRIPTION FACTOR IIF SUBUNIT 2"/>
    <property type="match status" value="1"/>
</dbReference>
<evidence type="ECO:0000256" key="7">
    <source>
        <dbReference type="ARBA" id="ARBA00023242"/>
    </source>
</evidence>
<dbReference type="SUPFAM" id="SSF50916">
    <property type="entry name" value="Rap30/74 interaction domains"/>
    <property type="match status" value="1"/>
</dbReference>
<feature type="compositionally biased region" description="Basic and acidic residues" evidence="10">
    <location>
        <begin position="8"/>
        <end position="18"/>
    </location>
</feature>
<feature type="domain" description="TFIIF beta subunit N-terminal" evidence="12">
    <location>
        <begin position="48"/>
        <end position="183"/>
    </location>
</feature>
<dbReference type="AlphaFoldDB" id="A0A9P4HZF6"/>
<evidence type="ECO:0000259" key="11">
    <source>
        <dbReference type="Pfam" id="PF02270"/>
    </source>
</evidence>
<keyword evidence="14" id="KW-1185">Reference proteome</keyword>
<keyword evidence="5" id="KW-0238">DNA-binding</keyword>
<protein>
    <recommendedName>
        <fullName evidence="3">Transcription initiation factor IIF subunit beta</fullName>
    </recommendedName>
    <alternativeName>
        <fullName evidence="9">TFIIF medium subunit</fullName>
    </alternativeName>
    <alternativeName>
        <fullName evidence="8">TFIIF-beta</fullName>
    </alternativeName>
</protein>
<feature type="region of interest" description="Disordered" evidence="10">
    <location>
        <begin position="136"/>
        <end position="166"/>
    </location>
</feature>
<reference evidence="13" key="1">
    <citation type="journal article" date="2020" name="Stud. Mycol.">
        <title>101 Dothideomycetes genomes: a test case for predicting lifestyles and emergence of pathogens.</title>
        <authorList>
            <person name="Haridas S."/>
            <person name="Albert R."/>
            <person name="Binder M."/>
            <person name="Bloem J."/>
            <person name="Labutti K."/>
            <person name="Salamov A."/>
            <person name="Andreopoulos B."/>
            <person name="Baker S."/>
            <person name="Barry K."/>
            <person name="Bills G."/>
            <person name="Bluhm B."/>
            <person name="Cannon C."/>
            <person name="Castanera R."/>
            <person name="Culley D."/>
            <person name="Daum C."/>
            <person name="Ezra D."/>
            <person name="Gonzalez J."/>
            <person name="Henrissat B."/>
            <person name="Kuo A."/>
            <person name="Liang C."/>
            <person name="Lipzen A."/>
            <person name="Lutzoni F."/>
            <person name="Magnuson J."/>
            <person name="Mondo S."/>
            <person name="Nolan M."/>
            <person name="Ohm R."/>
            <person name="Pangilinan J."/>
            <person name="Park H.-J."/>
            <person name="Ramirez L."/>
            <person name="Alfaro M."/>
            <person name="Sun H."/>
            <person name="Tritt A."/>
            <person name="Yoshinaga Y."/>
            <person name="Zwiers L.-H."/>
            <person name="Turgeon B."/>
            <person name="Goodwin S."/>
            <person name="Spatafora J."/>
            <person name="Crous P."/>
            <person name="Grigoriev I."/>
        </authorList>
    </citation>
    <scope>NUCLEOTIDE SEQUENCE</scope>
    <source>
        <strain evidence="13">CBS 121410</strain>
    </source>
</reference>
<evidence type="ECO:0000256" key="1">
    <source>
        <dbReference type="ARBA" id="ARBA00004123"/>
    </source>
</evidence>
<comment type="subcellular location">
    <subcellularLocation>
        <location evidence="1">Nucleus</location>
    </subcellularLocation>
</comment>
<dbReference type="InterPro" id="IPR040450">
    <property type="entry name" value="TFIIF_beta_HTH"/>
</dbReference>
<dbReference type="InterPro" id="IPR036388">
    <property type="entry name" value="WH-like_DNA-bd_sf"/>
</dbReference>
<evidence type="ECO:0000313" key="13">
    <source>
        <dbReference type="EMBL" id="KAF2088371.1"/>
    </source>
</evidence>
<dbReference type="CDD" id="cd07980">
    <property type="entry name" value="TFIIF_beta"/>
    <property type="match status" value="1"/>
</dbReference>
<evidence type="ECO:0000256" key="2">
    <source>
        <dbReference type="ARBA" id="ARBA00009543"/>
    </source>
</evidence>
<dbReference type="InterPro" id="IPR040504">
    <property type="entry name" value="TFIIF_beta_N"/>
</dbReference>
<evidence type="ECO:0000313" key="14">
    <source>
        <dbReference type="Proteomes" id="UP000799776"/>
    </source>
</evidence>
<feature type="region of interest" description="Disordered" evidence="10">
    <location>
        <begin position="324"/>
        <end position="351"/>
    </location>
</feature>
<keyword evidence="7" id="KW-0539">Nucleus</keyword>
<keyword evidence="4" id="KW-0805">Transcription regulation</keyword>
<dbReference type="GO" id="GO:0006367">
    <property type="term" value="P:transcription initiation at RNA polymerase II promoter"/>
    <property type="evidence" value="ECO:0007669"/>
    <property type="project" value="InterPro"/>
</dbReference>
<feature type="compositionally biased region" description="Acidic residues" evidence="10">
    <location>
        <begin position="337"/>
        <end position="351"/>
    </location>
</feature>
<dbReference type="EMBL" id="ML978717">
    <property type="protein sequence ID" value="KAF2088371.1"/>
    <property type="molecule type" value="Genomic_DNA"/>
</dbReference>
<evidence type="ECO:0000256" key="10">
    <source>
        <dbReference type="SAM" id="MobiDB-lite"/>
    </source>
</evidence>
<dbReference type="Gene3D" id="1.10.10.10">
    <property type="entry name" value="Winged helix-like DNA-binding domain superfamily/Winged helix DNA-binding domain"/>
    <property type="match status" value="1"/>
</dbReference>